<keyword evidence="1" id="KW-0732">Signal</keyword>
<dbReference type="Proteomes" id="UP000293433">
    <property type="component" value="Unassembled WGS sequence"/>
</dbReference>
<dbReference type="AlphaFoldDB" id="A0A4Q7LLG6"/>
<dbReference type="EMBL" id="SGWV01000009">
    <property type="protein sequence ID" value="RZS54747.1"/>
    <property type="molecule type" value="Genomic_DNA"/>
</dbReference>
<dbReference type="OrthoDB" id="10015685at2"/>
<feature type="signal peptide" evidence="1">
    <location>
        <begin position="1"/>
        <end position="29"/>
    </location>
</feature>
<sequence>MSSKRIHKLTMAWGVMGTLSMLAASAVLASPAARVGSAPRVERVSRPGSVPAPVVTPVAAPVAAPASDARLDQFVADARALWPDLSPDVREMVLELVRSRGRQAELAAFSGLDAASTQLADARKLQATQAIVTE</sequence>
<organism evidence="2 3">
    <name type="scientific">Sphaerotilus mobilis</name>
    <dbReference type="NCBI Taxonomy" id="47994"/>
    <lineage>
        <taxon>Bacteria</taxon>
        <taxon>Pseudomonadati</taxon>
        <taxon>Pseudomonadota</taxon>
        <taxon>Betaproteobacteria</taxon>
        <taxon>Burkholderiales</taxon>
        <taxon>Sphaerotilaceae</taxon>
        <taxon>Sphaerotilus</taxon>
    </lineage>
</organism>
<reference evidence="2 3" key="1">
    <citation type="submission" date="2019-02" db="EMBL/GenBank/DDBJ databases">
        <title>Genomic Encyclopedia of Type Strains, Phase IV (KMG-IV): sequencing the most valuable type-strain genomes for metagenomic binning, comparative biology and taxonomic classification.</title>
        <authorList>
            <person name="Goeker M."/>
        </authorList>
    </citation>
    <scope>NUCLEOTIDE SEQUENCE [LARGE SCALE GENOMIC DNA]</scope>
    <source>
        <strain evidence="2 3">DSM 10617</strain>
    </source>
</reference>
<proteinExistence type="predicted"/>
<accession>A0A4Q7LLG6</accession>
<feature type="chain" id="PRO_5020612135" evidence="1">
    <location>
        <begin position="30"/>
        <end position="134"/>
    </location>
</feature>
<evidence type="ECO:0000313" key="2">
    <source>
        <dbReference type="EMBL" id="RZS54747.1"/>
    </source>
</evidence>
<keyword evidence="3" id="KW-1185">Reference proteome</keyword>
<evidence type="ECO:0000313" key="3">
    <source>
        <dbReference type="Proteomes" id="UP000293433"/>
    </source>
</evidence>
<dbReference type="RefSeq" id="WP_130482071.1">
    <property type="nucleotide sequence ID" value="NZ_SGWV01000009.1"/>
</dbReference>
<evidence type="ECO:0000256" key="1">
    <source>
        <dbReference type="SAM" id="SignalP"/>
    </source>
</evidence>
<gene>
    <name evidence="2" type="ORF">EV685_2231</name>
</gene>
<comment type="caution">
    <text evidence="2">The sequence shown here is derived from an EMBL/GenBank/DDBJ whole genome shotgun (WGS) entry which is preliminary data.</text>
</comment>
<protein>
    <submittedName>
        <fullName evidence="2">Uncharacterized protein</fullName>
    </submittedName>
</protein>
<name>A0A4Q7LLG6_9BURK</name>